<name>A0AC61PKU8_9FIRM</name>
<keyword evidence="2" id="KW-1185">Reference proteome</keyword>
<organism evidence="1 2">
    <name type="scientific">Aristaeella lactis</name>
    <dbReference type="NCBI Taxonomy" id="3046383"/>
    <lineage>
        <taxon>Bacteria</taxon>
        <taxon>Bacillati</taxon>
        <taxon>Bacillota</taxon>
        <taxon>Clostridia</taxon>
        <taxon>Eubacteriales</taxon>
        <taxon>Aristaeellaceae</taxon>
        <taxon>Aristaeella</taxon>
    </lineage>
</organism>
<dbReference type="EMBL" id="FWXZ01000002">
    <property type="protein sequence ID" value="SMC57307.1"/>
    <property type="molecule type" value="Genomic_DNA"/>
</dbReference>
<proteinExistence type="predicted"/>
<evidence type="ECO:0000313" key="2">
    <source>
        <dbReference type="Proteomes" id="UP000192328"/>
    </source>
</evidence>
<sequence>MNINSSRYQDSCGFSDDDNDAAPEKRSRQWVGILIALGLSVLFFFLVFYGPRQTVLNAFLYNCTLRIIFGLAVLRIARKLYGRLVPEILSSRENGPALITGAGAVLYTLYHLFCVFALLSAPGASFSGLTSELIFIDLFLLQITTGFYEELCYRLLVCEGYFHGPRTLRRKLLYALISFGIFGALHLCTSLSFATFLYTGAVGFAFAVIYLNTRNIVIPMFLHFILDVFIHLQNYVPADGTLFITSDTCLTIMVLLMIFISLVMLIRPVRLSRKE</sequence>
<reference evidence="1" key="1">
    <citation type="submission" date="2017-04" db="EMBL/GenBank/DDBJ databases">
        <authorList>
            <person name="Varghese N."/>
            <person name="Submissions S."/>
        </authorList>
    </citation>
    <scope>NUCLEOTIDE SEQUENCE</scope>
    <source>
        <strain evidence="1">WTE2008</strain>
    </source>
</reference>
<dbReference type="Proteomes" id="UP000192328">
    <property type="component" value="Unassembled WGS sequence"/>
</dbReference>
<evidence type="ECO:0000313" key="1">
    <source>
        <dbReference type="EMBL" id="SMC57307.1"/>
    </source>
</evidence>
<keyword evidence="1" id="KW-0378">Hydrolase</keyword>
<protein>
    <submittedName>
        <fullName evidence="1">CAAX protease self-immunity</fullName>
    </submittedName>
</protein>
<accession>A0AC61PKU8</accession>
<gene>
    <name evidence="1" type="ORF">SAMN06297397_1432</name>
</gene>
<keyword evidence="1" id="KW-0645">Protease</keyword>
<comment type="caution">
    <text evidence="1">The sequence shown here is derived from an EMBL/GenBank/DDBJ whole genome shotgun (WGS) entry which is preliminary data.</text>
</comment>